<dbReference type="InterPro" id="IPR007848">
    <property type="entry name" value="Small_mtfrase_dom"/>
</dbReference>
<dbReference type="PANTHER" id="PTHR47816:SF5">
    <property type="entry name" value="RIBOSOMAL RNA LARGE SUBUNIT METHYLTRANSFERASE G"/>
    <property type="match status" value="1"/>
</dbReference>
<dbReference type="PROSITE" id="PS00092">
    <property type="entry name" value="N6_MTASE"/>
    <property type="match status" value="1"/>
</dbReference>
<evidence type="ECO:0000256" key="2">
    <source>
        <dbReference type="ARBA" id="ARBA00022552"/>
    </source>
</evidence>
<dbReference type="Pfam" id="PF26049">
    <property type="entry name" value="RLMG_N"/>
    <property type="match status" value="1"/>
</dbReference>
<proteinExistence type="predicted"/>
<dbReference type="Gene3D" id="3.40.50.150">
    <property type="entry name" value="Vaccinia Virus protein VP39"/>
    <property type="match status" value="2"/>
</dbReference>
<evidence type="ECO:0000256" key="3">
    <source>
        <dbReference type="ARBA" id="ARBA00022603"/>
    </source>
</evidence>
<keyword evidence="1" id="KW-0963">Cytoplasm</keyword>
<dbReference type="AlphaFoldDB" id="A0A939DG52"/>
<dbReference type="Proteomes" id="UP000664303">
    <property type="component" value="Unassembled WGS sequence"/>
</dbReference>
<evidence type="ECO:0000313" key="8">
    <source>
        <dbReference type="EMBL" id="MBN7797690.1"/>
    </source>
</evidence>
<keyword evidence="3 8" id="KW-0489">Methyltransferase</keyword>
<dbReference type="InterPro" id="IPR017237">
    <property type="entry name" value="RLMG"/>
</dbReference>
<dbReference type="InterPro" id="IPR029063">
    <property type="entry name" value="SAM-dependent_MTases_sf"/>
</dbReference>
<dbReference type="SUPFAM" id="SSF53335">
    <property type="entry name" value="S-adenosyl-L-methionine-dependent methyltransferases"/>
    <property type="match status" value="1"/>
</dbReference>
<comment type="caution">
    <text evidence="8">The sequence shown here is derived from an EMBL/GenBank/DDBJ whole genome shotgun (WGS) entry which is preliminary data.</text>
</comment>
<evidence type="ECO:0000256" key="4">
    <source>
        <dbReference type="ARBA" id="ARBA00022679"/>
    </source>
</evidence>
<dbReference type="EMBL" id="JAFKCZ010000009">
    <property type="protein sequence ID" value="MBN7797690.1"/>
    <property type="molecule type" value="Genomic_DNA"/>
</dbReference>
<evidence type="ECO:0000256" key="1">
    <source>
        <dbReference type="ARBA" id="ARBA00022490"/>
    </source>
</evidence>
<reference evidence="8" key="1">
    <citation type="submission" date="2021-02" db="EMBL/GenBank/DDBJ databases">
        <title>PHA producing bacteria isolated from coastal sediment in Guangdong, Shenzhen.</title>
        <authorList>
            <person name="Zheng W."/>
            <person name="Yu S."/>
            <person name="Huang Y."/>
        </authorList>
    </citation>
    <scope>NUCLEOTIDE SEQUENCE</scope>
    <source>
        <strain evidence="8">TN14-10</strain>
    </source>
</reference>
<dbReference type="PIRSF" id="PIRSF037565">
    <property type="entry name" value="RRNA_m2G_Mtase_RsmD_prd"/>
    <property type="match status" value="1"/>
</dbReference>
<dbReference type="PANTHER" id="PTHR47816">
    <property type="entry name" value="RIBOSOMAL RNA SMALL SUBUNIT METHYLTRANSFERASE C"/>
    <property type="match status" value="1"/>
</dbReference>
<keyword evidence="2" id="KW-0698">rRNA processing</keyword>
<dbReference type="Pfam" id="PF05175">
    <property type="entry name" value="MTS"/>
    <property type="match status" value="1"/>
</dbReference>
<evidence type="ECO:0000256" key="5">
    <source>
        <dbReference type="ARBA" id="ARBA00022691"/>
    </source>
</evidence>
<gene>
    <name evidence="8" type="ORF">JYP50_13850</name>
</gene>
<feature type="domain" description="RlmG N-terminal" evidence="7">
    <location>
        <begin position="9"/>
        <end position="181"/>
    </location>
</feature>
<dbReference type="RefSeq" id="WP_206561137.1">
    <property type="nucleotide sequence ID" value="NZ_JAFKCZ010000009.1"/>
</dbReference>
<evidence type="ECO:0000313" key="9">
    <source>
        <dbReference type="Proteomes" id="UP000664303"/>
    </source>
</evidence>
<dbReference type="GO" id="GO:0003676">
    <property type="term" value="F:nucleic acid binding"/>
    <property type="evidence" value="ECO:0007669"/>
    <property type="project" value="InterPro"/>
</dbReference>
<dbReference type="GO" id="GO:0008990">
    <property type="term" value="F:rRNA (guanine-N2-)-methyltransferase activity"/>
    <property type="evidence" value="ECO:0007669"/>
    <property type="project" value="InterPro"/>
</dbReference>
<accession>A0A939DG52</accession>
<dbReference type="CDD" id="cd02440">
    <property type="entry name" value="AdoMet_MTases"/>
    <property type="match status" value="1"/>
</dbReference>
<keyword evidence="4" id="KW-0808">Transferase</keyword>
<keyword evidence="5" id="KW-0949">S-adenosyl-L-methionine</keyword>
<protein>
    <submittedName>
        <fullName evidence="8">Methyltransferase</fullName>
    </submittedName>
</protein>
<evidence type="ECO:0000259" key="6">
    <source>
        <dbReference type="Pfam" id="PF05175"/>
    </source>
</evidence>
<evidence type="ECO:0000259" key="7">
    <source>
        <dbReference type="Pfam" id="PF26049"/>
    </source>
</evidence>
<dbReference type="GO" id="GO:0005737">
    <property type="term" value="C:cytoplasm"/>
    <property type="evidence" value="ECO:0007669"/>
    <property type="project" value="InterPro"/>
</dbReference>
<dbReference type="InterPro" id="IPR046977">
    <property type="entry name" value="RsmC/RlmG"/>
</dbReference>
<dbReference type="InterPro" id="IPR002052">
    <property type="entry name" value="DNA_methylase_N6_adenine_CS"/>
</dbReference>
<feature type="domain" description="Methyltransferase small" evidence="6">
    <location>
        <begin position="203"/>
        <end position="371"/>
    </location>
</feature>
<keyword evidence="9" id="KW-1185">Reference proteome</keyword>
<sequence>MTGAASPARMQTPFGEFALERYPARPREPLRAWCAADELLLTALAGTAKGRDSATLVVNDEQGALALPLAAVASWTDSALGALALAQNCAANARSPIPVVYATESPPPGVARVVMRVPKQLAFFEYQLATLAAALPAGVELLAAGMDKHLSPRTAAVMEHYVGTTERHPGRRKARLFSATFNGPLAPIPAPARYRCAPLGADLEALANVFSRDQLDRGSELLIAQLPGLGRGLRVADLACGNGVLGLAALDGGLARDVLFCDESSMAVASAWRNLCRLRPSDTAHCEQHLGDGLRNYRGEPFDLVLCNPPFHLQHTVDDFAGRRLFSQAARHLTARGQLCLVANRHLRYRPALARAFARVDQLAQNNKFTVWLASAPRDV</sequence>
<organism evidence="8 9">
    <name type="scientific">Parahaliea mediterranea</name>
    <dbReference type="NCBI Taxonomy" id="651086"/>
    <lineage>
        <taxon>Bacteria</taxon>
        <taxon>Pseudomonadati</taxon>
        <taxon>Pseudomonadota</taxon>
        <taxon>Gammaproteobacteria</taxon>
        <taxon>Cellvibrionales</taxon>
        <taxon>Halieaceae</taxon>
        <taxon>Parahaliea</taxon>
    </lineage>
</organism>
<dbReference type="InterPro" id="IPR058679">
    <property type="entry name" value="RlmG_N"/>
</dbReference>
<name>A0A939DG52_9GAMM</name>